<dbReference type="PANTHER" id="PTHR30487">
    <property type="entry name" value="TYPE 4 PREPILIN-LIKE PROTEINS LEADER PEPTIDE-PROCESSING ENZYME"/>
    <property type="match status" value="1"/>
</dbReference>
<dbReference type="Proteomes" id="UP000266615">
    <property type="component" value="Unassembled WGS sequence"/>
</dbReference>
<name>A0A3A4F3N9_9MICC</name>
<keyword evidence="2" id="KW-0812">Transmembrane</keyword>
<protein>
    <submittedName>
        <fullName evidence="4">Prepilin peptidase</fullName>
    </submittedName>
</protein>
<sequence>MTAESLWALAITALLAALLAWCFTPVVRAFAEPGTVWLRTRAHLPLAALAGWGAAVVAESAAELVALAAVGVGCSLLIVIDLVSHRLPDLLVAGTLGALLVPLVVASSLGHQWSALGRSLLAGMVLLLGYFLLALITPSGLGLGDVKFAAVIGCLLGWFGWSEVAMGTLLGFTINGVIALVLVLSRGGGRSSEIPFGPSMVFGAVLAVAISV</sequence>
<dbReference type="Pfam" id="PF01478">
    <property type="entry name" value="Peptidase_A24"/>
    <property type="match status" value="1"/>
</dbReference>
<evidence type="ECO:0000256" key="1">
    <source>
        <dbReference type="ARBA" id="ARBA00005801"/>
    </source>
</evidence>
<dbReference type="PANTHER" id="PTHR30487:SF0">
    <property type="entry name" value="PREPILIN LEADER PEPTIDASE_N-METHYLTRANSFERASE-RELATED"/>
    <property type="match status" value="1"/>
</dbReference>
<accession>A0A3A4F3N9</accession>
<feature type="transmembrane region" description="Helical" evidence="2">
    <location>
        <begin position="115"/>
        <end position="133"/>
    </location>
</feature>
<dbReference type="AlphaFoldDB" id="A0A3A4F3N9"/>
<comment type="similarity">
    <text evidence="1">Belongs to the peptidase A24 family.</text>
</comment>
<feature type="transmembrane region" description="Helical" evidence="2">
    <location>
        <begin position="90"/>
        <end position="109"/>
    </location>
</feature>
<dbReference type="OrthoDB" id="2087435at2"/>
<gene>
    <name evidence="4" type="ORF">D3250_00970</name>
</gene>
<evidence type="ECO:0000313" key="4">
    <source>
        <dbReference type="EMBL" id="RJN32456.1"/>
    </source>
</evidence>
<dbReference type="RefSeq" id="WP_119901502.1">
    <property type="nucleotide sequence ID" value="NZ_QYZP01000001.1"/>
</dbReference>
<feature type="transmembrane region" description="Helical" evidence="2">
    <location>
        <begin position="64"/>
        <end position="83"/>
    </location>
</feature>
<evidence type="ECO:0000313" key="5">
    <source>
        <dbReference type="Proteomes" id="UP000266615"/>
    </source>
</evidence>
<evidence type="ECO:0000259" key="3">
    <source>
        <dbReference type="Pfam" id="PF01478"/>
    </source>
</evidence>
<keyword evidence="2" id="KW-0472">Membrane</keyword>
<dbReference type="GO" id="GO:0005886">
    <property type="term" value="C:plasma membrane"/>
    <property type="evidence" value="ECO:0007669"/>
    <property type="project" value="TreeGrafter"/>
</dbReference>
<reference evidence="4 5" key="1">
    <citation type="submission" date="2018-09" db="EMBL/GenBank/DDBJ databases">
        <title>Nesterenkonia natronophila sp. nov., an alkaliphilic actinobacteriume isolated from a soda lake, and emended description of the genus Nesterenkonia.</title>
        <authorList>
            <person name="Menes R.J."/>
            <person name="Iriarte A."/>
        </authorList>
    </citation>
    <scope>NUCLEOTIDE SEQUENCE [LARGE SCALE GENOMIC DNA]</scope>
    <source>
        <strain evidence="4 5">M8</strain>
    </source>
</reference>
<organism evidence="4 5">
    <name type="scientific">Nesterenkonia natronophila</name>
    <dbReference type="NCBI Taxonomy" id="2174932"/>
    <lineage>
        <taxon>Bacteria</taxon>
        <taxon>Bacillati</taxon>
        <taxon>Actinomycetota</taxon>
        <taxon>Actinomycetes</taxon>
        <taxon>Micrococcales</taxon>
        <taxon>Micrococcaceae</taxon>
        <taxon>Nesterenkonia</taxon>
    </lineage>
</organism>
<proteinExistence type="inferred from homology"/>
<comment type="caution">
    <text evidence="4">The sequence shown here is derived from an EMBL/GenBank/DDBJ whole genome shotgun (WGS) entry which is preliminary data.</text>
</comment>
<dbReference type="GO" id="GO:0004190">
    <property type="term" value="F:aspartic-type endopeptidase activity"/>
    <property type="evidence" value="ECO:0007669"/>
    <property type="project" value="InterPro"/>
</dbReference>
<dbReference type="InterPro" id="IPR000045">
    <property type="entry name" value="Prepilin_IV_endopep_pep"/>
</dbReference>
<evidence type="ECO:0000256" key="2">
    <source>
        <dbReference type="SAM" id="Phobius"/>
    </source>
</evidence>
<keyword evidence="5" id="KW-1185">Reference proteome</keyword>
<feature type="domain" description="Prepilin type IV endopeptidase peptidase" evidence="3">
    <location>
        <begin position="72"/>
        <end position="181"/>
    </location>
</feature>
<dbReference type="Gene3D" id="1.20.120.1220">
    <property type="match status" value="1"/>
</dbReference>
<feature type="transmembrane region" description="Helical" evidence="2">
    <location>
        <begin position="165"/>
        <end position="184"/>
    </location>
</feature>
<dbReference type="GO" id="GO:0006465">
    <property type="term" value="P:signal peptide processing"/>
    <property type="evidence" value="ECO:0007669"/>
    <property type="project" value="TreeGrafter"/>
</dbReference>
<keyword evidence="2" id="KW-1133">Transmembrane helix</keyword>
<dbReference type="EMBL" id="QYZP01000001">
    <property type="protein sequence ID" value="RJN32456.1"/>
    <property type="molecule type" value="Genomic_DNA"/>
</dbReference>
<dbReference type="InterPro" id="IPR050882">
    <property type="entry name" value="Prepilin_peptidase/N-MTase"/>
</dbReference>